<gene>
    <name evidence="1" type="ORF">KAOT1_09776</name>
</gene>
<comment type="caution">
    <text evidence="1">The sequence shown here is derived from an EMBL/GenBank/DDBJ whole genome shotgun (WGS) entry which is preliminary data.</text>
</comment>
<name>A9E4D8_9FLAO</name>
<accession>A9E4D8</accession>
<evidence type="ECO:0000313" key="2">
    <source>
        <dbReference type="Proteomes" id="UP000002945"/>
    </source>
</evidence>
<proteinExistence type="predicted"/>
<keyword evidence="2" id="KW-1185">Reference proteome</keyword>
<sequence length="170" mass="19354">MKALLIITLLLSTIAIDQTKVDLTNSKEMLIGEWKFVKVIDQAGNEVKQIKRNLKVPNLEPITINASGPDIIVKADGTYTKVFTPKNSDTGNWYIQSKNEILYQMVIPINSRQGRMIIKTQEIFPDKKWEKDGKGNFLDGSIDTITELTKTTMKVVYEKDYVLVYAKILK</sequence>
<dbReference type="EMBL" id="ABIB01000009">
    <property type="protein sequence ID" value="EDP95352.1"/>
    <property type="molecule type" value="Genomic_DNA"/>
</dbReference>
<dbReference type="RefSeq" id="WP_007094515.1">
    <property type="nucleotide sequence ID" value="NZ_CP142125.1"/>
</dbReference>
<dbReference type="OrthoDB" id="1425941at2"/>
<evidence type="ECO:0008006" key="3">
    <source>
        <dbReference type="Google" id="ProtNLM"/>
    </source>
</evidence>
<dbReference type="Proteomes" id="UP000002945">
    <property type="component" value="Unassembled WGS sequence"/>
</dbReference>
<organism evidence="1 2">
    <name type="scientific">Kordia algicida OT-1</name>
    <dbReference type="NCBI Taxonomy" id="391587"/>
    <lineage>
        <taxon>Bacteria</taxon>
        <taxon>Pseudomonadati</taxon>
        <taxon>Bacteroidota</taxon>
        <taxon>Flavobacteriia</taxon>
        <taxon>Flavobacteriales</taxon>
        <taxon>Flavobacteriaceae</taxon>
        <taxon>Kordia</taxon>
    </lineage>
</organism>
<dbReference type="HOGENOM" id="CLU_1568689_0_0_10"/>
<dbReference type="AlphaFoldDB" id="A9E4D8"/>
<evidence type="ECO:0000313" key="1">
    <source>
        <dbReference type="EMBL" id="EDP95352.1"/>
    </source>
</evidence>
<dbReference type="STRING" id="391587.KAOT1_09776"/>
<reference evidence="1 2" key="1">
    <citation type="journal article" date="2011" name="J. Bacteriol.">
        <title>Genome sequence of the algicidal bacterium Kordia algicida OT-1.</title>
        <authorList>
            <person name="Lee H.S."/>
            <person name="Kang S.G."/>
            <person name="Kwon K.K."/>
            <person name="Lee J.H."/>
            <person name="Kim S.J."/>
        </authorList>
    </citation>
    <scope>NUCLEOTIDE SEQUENCE [LARGE SCALE GENOMIC DNA]</scope>
    <source>
        <strain evidence="1 2">OT-1</strain>
    </source>
</reference>
<protein>
    <recommendedName>
        <fullName evidence="3">Lipocalin-like domain-containing protein</fullName>
    </recommendedName>
</protein>
<dbReference type="eggNOG" id="ENOG5033XCS">
    <property type="taxonomic scope" value="Bacteria"/>
</dbReference>